<evidence type="ECO:0000313" key="6">
    <source>
        <dbReference type="Proteomes" id="UP000832011"/>
    </source>
</evidence>
<dbReference type="InterPro" id="IPR003313">
    <property type="entry name" value="AraC-bd"/>
</dbReference>
<evidence type="ECO:0000313" key="5">
    <source>
        <dbReference type="EMBL" id="UOO91169.1"/>
    </source>
</evidence>
<keyword evidence="6" id="KW-1185">Reference proteome</keyword>
<evidence type="ECO:0000256" key="3">
    <source>
        <dbReference type="ARBA" id="ARBA00023163"/>
    </source>
</evidence>
<reference evidence="5 6" key="1">
    <citation type="journal article" date="2022" name="Res Sq">
        <title>Evolution of multicellular longitudinally dividing oral cavity symbionts (Neisseriaceae).</title>
        <authorList>
            <person name="Nyongesa S."/>
            <person name="Weber P."/>
            <person name="Bernet E."/>
            <person name="Pullido F."/>
            <person name="Nieckarz M."/>
            <person name="Delaby M."/>
            <person name="Nieves C."/>
            <person name="Viehboeck T."/>
            <person name="Krause N."/>
            <person name="Rivera-Millot A."/>
            <person name="Nakamura A."/>
            <person name="Vischer N."/>
            <person name="VanNieuwenhze M."/>
            <person name="Brun Y."/>
            <person name="Cava F."/>
            <person name="Bulgheresi S."/>
            <person name="Veyrier F."/>
        </authorList>
    </citation>
    <scope>NUCLEOTIDE SEQUENCE [LARGE SCALE GENOMIC DNA]</scope>
    <source>
        <strain evidence="5 6">SN4</strain>
    </source>
</reference>
<keyword evidence="2" id="KW-0238">DNA-binding</keyword>
<dbReference type="RefSeq" id="WP_082625473.1">
    <property type="nucleotide sequence ID" value="NZ_CABKVG010000004.1"/>
</dbReference>
<evidence type="ECO:0000259" key="4">
    <source>
        <dbReference type="PROSITE" id="PS01124"/>
    </source>
</evidence>
<keyword evidence="3" id="KW-0804">Transcription</keyword>
<dbReference type="InterPro" id="IPR009057">
    <property type="entry name" value="Homeodomain-like_sf"/>
</dbReference>
<dbReference type="Gene3D" id="1.10.10.60">
    <property type="entry name" value="Homeodomain-like"/>
    <property type="match status" value="1"/>
</dbReference>
<dbReference type="EMBL" id="CP091511">
    <property type="protein sequence ID" value="UOO91169.1"/>
    <property type="molecule type" value="Genomic_DNA"/>
</dbReference>
<proteinExistence type="predicted"/>
<dbReference type="PANTHER" id="PTHR46796:SF2">
    <property type="entry name" value="TRANSCRIPTIONAL REGULATORY PROTEIN"/>
    <property type="match status" value="1"/>
</dbReference>
<gene>
    <name evidence="5" type="ORF">LVJ82_09485</name>
</gene>
<dbReference type="PANTHER" id="PTHR46796">
    <property type="entry name" value="HTH-TYPE TRANSCRIPTIONAL ACTIVATOR RHAS-RELATED"/>
    <property type="match status" value="1"/>
</dbReference>
<dbReference type="SMART" id="SM00342">
    <property type="entry name" value="HTH_ARAC"/>
    <property type="match status" value="1"/>
</dbReference>
<organism evidence="5 6">
    <name type="scientific">Vitreoscilla massiliensis</name>
    <dbReference type="NCBI Taxonomy" id="1689272"/>
    <lineage>
        <taxon>Bacteria</taxon>
        <taxon>Pseudomonadati</taxon>
        <taxon>Pseudomonadota</taxon>
        <taxon>Betaproteobacteria</taxon>
        <taxon>Neisseriales</taxon>
        <taxon>Neisseriaceae</taxon>
        <taxon>Vitreoscilla</taxon>
    </lineage>
</organism>
<protein>
    <submittedName>
        <fullName evidence="5">AraC family transcriptional regulator</fullName>
    </submittedName>
</protein>
<dbReference type="Pfam" id="PF12833">
    <property type="entry name" value="HTH_18"/>
    <property type="match status" value="1"/>
</dbReference>
<dbReference type="InterPro" id="IPR050204">
    <property type="entry name" value="AraC_XylS_family_regulators"/>
</dbReference>
<evidence type="ECO:0000256" key="2">
    <source>
        <dbReference type="ARBA" id="ARBA00023125"/>
    </source>
</evidence>
<dbReference type="PROSITE" id="PS01124">
    <property type="entry name" value="HTH_ARAC_FAMILY_2"/>
    <property type="match status" value="1"/>
</dbReference>
<dbReference type="InterPro" id="IPR037923">
    <property type="entry name" value="HTH-like"/>
</dbReference>
<dbReference type="SUPFAM" id="SSF46689">
    <property type="entry name" value="Homeodomain-like"/>
    <property type="match status" value="2"/>
</dbReference>
<dbReference type="Pfam" id="PF02311">
    <property type="entry name" value="AraC_binding"/>
    <property type="match status" value="1"/>
</dbReference>
<dbReference type="InterPro" id="IPR018060">
    <property type="entry name" value="HTH_AraC"/>
</dbReference>
<dbReference type="Proteomes" id="UP000832011">
    <property type="component" value="Chromosome"/>
</dbReference>
<feature type="domain" description="HTH araC/xylS-type" evidence="4">
    <location>
        <begin position="168"/>
        <end position="265"/>
    </location>
</feature>
<dbReference type="SUPFAM" id="SSF51215">
    <property type="entry name" value="Regulatory protein AraC"/>
    <property type="match status" value="1"/>
</dbReference>
<sequence length="273" mass="31206">MSKPTQNWIHTAPSLRYFERIEAFFSSYEYAPHRHDTYAIGTTLSGVQSFNYRGTAEHSTRGQVIVLHPDEKHDGRAGTEHGYHYHMLYIQPALFQDILQGQPLPFIEHGLSRDAHLHRILQRFFQQQTAAINTLTEEDTLFDLVTTLQQLATSQTSRNKLADGIAAARAREYLDAHWQNDISLADLEACSGRDRWRLSRDFRLLYGTSPHRYQIMRRLDHVKASLLAGATPVDAAYAAGFFDQSHMHRHFVASIGMPPARWQKLLLPSHTAS</sequence>
<evidence type="ECO:0000256" key="1">
    <source>
        <dbReference type="ARBA" id="ARBA00023015"/>
    </source>
</evidence>
<accession>A0ABY4E6T0</accession>
<name>A0ABY4E6T0_9NEIS</name>
<keyword evidence="1" id="KW-0805">Transcription regulation</keyword>